<evidence type="ECO:0000313" key="2">
    <source>
        <dbReference type="Proteomes" id="UP000085678"/>
    </source>
</evidence>
<dbReference type="GO" id="GO:0005737">
    <property type="term" value="C:cytoplasm"/>
    <property type="evidence" value="ECO:0007669"/>
    <property type="project" value="TreeGrafter"/>
</dbReference>
<proteinExistence type="inferred from homology"/>
<name>A0A1S3K4K9_LINAN</name>
<dbReference type="STRING" id="7574.A0A1S3K4K9"/>
<dbReference type="GO" id="GO:0005634">
    <property type="term" value="C:nucleus"/>
    <property type="evidence" value="ECO:0007669"/>
    <property type="project" value="TreeGrafter"/>
</dbReference>
<gene>
    <name evidence="3" type="primary">LOC106178519</name>
</gene>
<keyword evidence="2" id="KW-1185">Reference proteome</keyword>
<dbReference type="RefSeq" id="XP_013417186.1">
    <property type="nucleotide sequence ID" value="XM_013561732.1"/>
</dbReference>
<dbReference type="AlphaFoldDB" id="A0A1S3K4K9"/>
<dbReference type="Proteomes" id="UP000085678">
    <property type="component" value="Unplaced"/>
</dbReference>
<dbReference type="PANTHER" id="PTHR11215:SF1">
    <property type="entry name" value="MYG1 EXONUCLEASE"/>
    <property type="match status" value="1"/>
</dbReference>
<dbReference type="Pfam" id="PF03690">
    <property type="entry name" value="MYG1_exonuc"/>
    <property type="match status" value="1"/>
</dbReference>
<comment type="similarity">
    <text evidence="1">Belongs to the MYG1 family.</text>
</comment>
<organism evidence="2 3">
    <name type="scientific">Lingula anatina</name>
    <name type="common">Brachiopod</name>
    <name type="synonym">Lingula unguis</name>
    <dbReference type="NCBI Taxonomy" id="7574"/>
    <lineage>
        <taxon>Eukaryota</taxon>
        <taxon>Metazoa</taxon>
        <taxon>Spiralia</taxon>
        <taxon>Lophotrochozoa</taxon>
        <taxon>Brachiopoda</taxon>
        <taxon>Linguliformea</taxon>
        <taxon>Lingulata</taxon>
        <taxon>Lingulida</taxon>
        <taxon>Linguloidea</taxon>
        <taxon>Lingulidae</taxon>
        <taxon>Lingula</taxon>
    </lineage>
</organism>
<dbReference type="KEGG" id="lak:106178519"/>
<accession>A0A1S3K4K9</accession>
<dbReference type="PANTHER" id="PTHR11215">
    <property type="entry name" value="METAL DEPENDENT HYDROLASE - RELATED"/>
    <property type="match status" value="1"/>
</dbReference>
<dbReference type="InterPro" id="IPR003226">
    <property type="entry name" value="MYG1_exonuclease"/>
</dbReference>
<dbReference type="GeneID" id="106178519"/>
<evidence type="ECO:0000256" key="1">
    <source>
        <dbReference type="ARBA" id="ARBA00010105"/>
    </source>
</evidence>
<reference evidence="3" key="1">
    <citation type="submission" date="2025-08" db="UniProtKB">
        <authorList>
            <consortium name="RefSeq"/>
        </authorList>
    </citation>
    <scope>IDENTIFICATION</scope>
    <source>
        <tissue evidence="3">Gonads</tissue>
    </source>
</reference>
<dbReference type="InParanoid" id="A0A1S3K4K9"/>
<evidence type="ECO:0000313" key="3">
    <source>
        <dbReference type="RefSeq" id="XP_013417186.1"/>
    </source>
</evidence>
<sequence>MNSLCPDKQWQTKLSSAGLVYVHFGKSIIAQLLNKSPEDPITSSIFDKVYENFVEEIDAIDNGISQTDGVPRYHISTTLSSRVSYLNPAWNQGNVDADTRFHKAMEMVGAEFLDRVSYYTDSWLPARTLVEKALAGRFKT</sequence>
<dbReference type="OrthoDB" id="10265310at2759"/>
<protein>
    <submittedName>
        <fullName evidence="3">UPF0160 protein MYG1, mitochondrial-like</fullName>
    </submittedName>
</protein>